<proteinExistence type="predicted"/>
<sequence>MTIGAAPRKEGLIVGAKHRLTGPGRRRFVTCGAAPISILCAVSFAALTIDTEKPTAPSHVTATTPPASVPVSQEGILIAVSADSVTARSASGYTQTYLLTPDTTVVTGNGTKSYAVTSHFTLNDAVDIVGTVQGDRALATSLAHRNVGHGDGLPMDALAGQ</sequence>
<reference evidence="1 2" key="1">
    <citation type="submission" date="2015-03" db="EMBL/GenBank/DDBJ databases">
        <authorList>
            <person name="Urmite Genomes"/>
        </authorList>
    </citation>
    <scope>NUCLEOTIDE SEQUENCE [LARGE SCALE GENOMIC DNA]</scope>
    <source>
        <strain evidence="1 2">CSUR P1491</strain>
    </source>
</reference>
<name>A0A0E4CQG9_MYCLN</name>
<evidence type="ECO:0000313" key="1">
    <source>
        <dbReference type="EMBL" id="CQD21330.1"/>
    </source>
</evidence>
<evidence type="ECO:0008006" key="3">
    <source>
        <dbReference type="Google" id="ProtNLM"/>
    </source>
</evidence>
<dbReference type="Proteomes" id="UP000199251">
    <property type="component" value="Unassembled WGS sequence"/>
</dbReference>
<accession>A0A0E4CQG9</accession>
<dbReference type="AlphaFoldDB" id="A0A0E4CQG9"/>
<organism evidence="1 2">
    <name type="scientific">Mycobacterium lentiflavum</name>
    <dbReference type="NCBI Taxonomy" id="141349"/>
    <lineage>
        <taxon>Bacteria</taxon>
        <taxon>Bacillati</taxon>
        <taxon>Actinomycetota</taxon>
        <taxon>Actinomycetes</taxon>
        <taxon>Mycobacteriales</taxon>
        <taxon>Mycobacteriaceae</taxon>
        <taxon>Mycobacterium</taxon>
        <taxon>Mycobacterium simiae complex</taxon>
    </lineage>
</organism>
<gene>
    <name evidence="1" type="ORF">BN1232_05230</name>
</gene>
<dbReference type="EMBL" id="CTEE01000001">
    <property type="protein sequence ID" value="CQD21330.1"/>
    <property type="molecule type" value="Genomic_DNA"/>
</dbReference>
<evidence type="ECO:0000313" key="2">
    <source>
        <dbReference type="Proteomes" id="UP000199251"/>
    </source>
</evidence>
<dbReference type="OrthoDB" id="4753209at2"/>
<protein>
    <recommendedName>
        <fullName evidence="3">DUF5666 domain-containing protein</fullName>
    </recommendedName>
</protein>